<dbReference type="GO" id="GO:0016874">
    <property type="term" value="F:ligase activity"/>
    <property type="evidence" value="ECO:0007669"/>
    <property type="project" value="UniProtKB-KW"/>
</dbReference>
<evidence type="ECO:0000259" key="1">
    <source>
        <dbReference type="Pfam" id="PF00149"/>
    </source>
</evidence>
<proteinExistence type="predicted"/>
<dbReference type="InterPro" id="IPR026336">
    <property type="entry name" value="PdeM-like"/>
</dbReference>
<evidence type="ECO:0000313" key="2">
    <source>
        <dbReference type="EMBL" id="MCD7108559.1"/>
    </source>
</evidence>
<dbReference type="NCBIfam" id="TIGR04123">
    <property type="entry name" value="P_estr_lig_assc"/>
    <property type="match status" value="1"/>
</dbReference>
<dbReference type="GO" id="GO:0016787">
    <property type="term" value="F:hydrolase activity"/>
    <property type="evidence" value="ECO:0007669"/>
    <property type="project" value="UniProtKB-KW"/>
</dbReference>
<keyword evidence="2" id="KW-0378">Hydrolase</keyword>
<dbReference type="PANTHER" id="PTHR39323:SF1">
    <property type="entry name" value="BLR1149 PROTEIN"/>
    <property type="match status" value="1"/>
</dbReference>
<dbReference type="InterPro" id="IPR004843">
    <property type="entry name" value="Calcineurin-like_PHP"/>
</dbReference>
<comment type="caution">
    <text evidence="2">The sequence shown here is derived from an EMBL/GenBank/DDBJ whole genome shotgun (WGS) entry which is preliminary data.</text>
</comment>
<dbReference type="Proteomes" id="UP001139089">
    <property type="component" value="Unassembled WGS sequence"/>
</dbReference>
<dbReference type="EC" id="3.1.-.-" evidence="2"/>
<dbReference type="Pfam" id="PF00149">
    <property type="entry name" value="Metallophos"/>
    <property type="match status" value="1"/>
</dbReference>
<dbReference type="AlphaFoldDB" id="A0A9X1NRV7"/>
<dbReference type="PIRSF" id="PIRSF000887">
    <property type="entry name" value="Pesterase_MJ0037"/>
    <property type="match status" value="1"/>
</dbReference>
<evidence type="ECO:0000313" key="3">
    <source>
        <dbReference type="Proteomes" id="UP001139089"/>
    </source>
</evidence>
<gene>
    <name evidence="2" type="primary">pdeM</name>
    <name evidence="2" type="ORF">LRX75_05830</name>
</gene>
<dbReference type="RefSeq" id="WP_231812686.1">
    <property type="nucleotide sequence ID" value="NZ_JAJOZR010000003.1"/>
</dbReference>
<keyword evidence="2" id="KW-0436">Ligase</keyword>
<accession>A0A9X1NRV7</accession>
<dbReference type="InterPro" id="IPR024173">
    <property type="entry name" value="Pesterase_MJ0037-like"/>
</dbReference>
<reference evidence="2" key="1">
    <citation type="submission" date="2021-12" db="EMBL/GenBank/DDBJ databases">
        <authorList>
            <person name="Li Y."/>
        </authorList>
    </citation>
    <scope>NUCLEOTIDE SEQUENCE</scope>
    <source>
        <strain evidence="2">DKSPLA3</strain>
    </source>
</reference>
<feature type="domain" description="Calcineurin-like phosphoesterase" evidence="1">
    <location>
        <begin position="44"/>
        <end position="135"/>
    </location>
</feature>
<dbReference type="EMBL" id="JAJOZR010000003">
    <property type="protein sequence ID" value="MCD7108559.1"/>
    <property type="molecule type" value="Genomic_DNA"/>
</dbReference>
<dbReference type="GO" id="GO:0004519">
    <property type="term" value="F:endonuclease activity"/>
    <property type="evidence" value="ECO:0007669"/>
    <property type="project" value="UniProtKB-KW"/>
</dbReference>
<keyword evidence="2" id="KW-0255">Endonuclease</keyword>
<dbReference type="SUPFAM" id="SSF56300">
    <property type="entry name" value="Metallo-dependent phosphatases"/>
    <property type="match status" value="1"/>
</dbReference>
<protein>
    <submittedName>
        <fullName evidence="2">Ligase-associated DNA damage response endonuclease PdeM</fullName>
        <ecNumber evidence="2">3.1.-.-</ecNumber>
    </submittedName>
</protein>
<dbReference type="PANTHER" id="PTHR39323">
    <property type="entry name" value="BLR1149 PROTEIN"/>
    <property type="match status" value="1"/>
</dbReference>
<keyword evidence="2" id="KW-0540">Nuclease</keyword>
<sequence length="242" mass="26650">MHRLYHASRTAADAYPALSERIAVNGVAVVCDPLGGLHLPDHDVLVVSDLHLEKGSAFARRGMMLPPYDTLSTLKILQAIIARHNPKTVISLGDNFHDRVGSALMPEMFRQMIVDMARGREWIWINGNHDPDGAATLPGASLDELRLGGLTFRHEPSLEAIPGEIAGHLHPAAIVRRREKSVRRACFATDGTRLVMPAFGVTTGGMDLAHPTICRLFDQTRLTAHMLGRDRIYSVRFANLRG</sequence>
<dbReference type="InterPro" id="IPR029052">
    <property type="entry name" value="Metallo-depent_PP-like"/>
</dbReference>
<name>A0A9X1NRV7_9HYPH</name>
<organism evidence="2 3">
    <name type="scientific">Rhizobium quercicola</name>
    <dbReference type="NCBI Taxonomy" id="2901226"/>
    <lineage>
        <taxon>Bacteria</taxon>
        <taxon>Pseudomonadati</taxon>
        <taxon>Pseudomonadota</taxon>
        <taxon>Alphaproteobacteria</taxon>
        <taxon>Hyphomicrobiales</taxon>
        <taxon>Rhizobiaceae</taxon>
        <taxon>Rhizobium/Agrobacterium group</taxon>
        <taxon>Rhizobium</taxon>
    </lineage>
</organism>
<dbReference type="Gene3D" id="3.60.21.10">
    <property type="match status" value="1"/>
</dbReference>
<keyword evidence="3" id="KW-1185">Reference proteome</keyword>